<proteinExistence type="predicted"/>
<name>A0AAP2GLP9_9BACT</name>
<feature type="chain" id="PRO_5042941212" evidence="1">
    <location>
        <begin position="21"/>
        <end position="316"/>
    </location>
</feature>
<accession>A0AAP2GLP9</accession>
<evidence type="ECO:0000256" key="1">
    <source>
        <dbReference type="SAM" id="SignalP"/>
    </source>
</evidence>
<dbReference type="EMBL" id="JAHESF010000039">
    <property type="protein sequence ID" value="MBT1700344.1"/>
    <property type="molecule type" value="Genomic_DNA"/>
</dbReference>
<keyword evidence="3" id="KW-1185">Reference proteome</keyword>
<organism evidence="2 3">
    <name type="scientific">Chryseosolibacter histidini</name>
    <dbReference type="NCBI Taxonomy" id="2782349"/>
    <lineage>
        <taxon>Bacteria</taxon>
        <taxon>Pseudomonadati</taxon>
        <taxon>Bacteroidota</taxon>
        <taxon>Cytophagia</taxon>
        <taxon>Cytophagales</taxon>
        <taxon>Chryseotaleaceae</taxon>
        <taxon>Chryseosolibacter</taxon>
    </lineage>
</organism>
<feature type="signal peptide" evidence="1">
    <location>
        <begin position="1"/>
        <end position="20"/>
    </location>
</feature>
<dbReference type="NCBIfam" id="TIGR03519">
    <property type="entry name" value="T9SS_PorP_fam"/>
    <property type="match status" value="1"/>
</dbReference>
<comment type="caution">
    <text evidence="2">The sequence shown here is derived from an EMBL/GenBank/DDBJ whole genome shotgun (WGS) entry which is preliminary data.</text>
</comment>
<dbReference type="Pfam" id="PF11751">
    <property type="entry name" value="PorP_SprF"/>
    <property type="match status" value="1"/>
</dbReference>
<dbReference type="InterPro" id="IPR019861">
    <property type="entry name" value="PorP/SprF_Bacteroidetes"/>
</dbReference>
<dbReference type="Proteomes" id="UP001319200">
    <property type="component" value="Unassembled WGS sequence"/>
</dbReference>
<evidence type="ECO:0000313" key="3">
    <source>
        <dbReference type="Proteomes" id="UP001319200"/>
    </source>
</evidence>
<gene>
    <name evidence="2" type="ORF">KK083_25885</name>
</gene>
<evidence type="ECO:0000313" key="2">
    <source>
        <dbReference type="EMBL" id="MBT1700344.1"/>
    </source>
</evidence>
<dbReference type="AlphaFoldDB" id="A0AAP2GLP9"/>
<reference evidence="2 3" key="1">
    <citation type="submission" date="2021-05" db="EMBL/GenBank/DDBJ databases">
        <title>A Polyphasic approach of four new species of the genus Ohtaekwangia: Ohtaekwangia histidinii sp. nov., Ohtaekwangia cretensis sp. nov., Ohtaekwangia indiensis sp. nov., Ohtaekwangia reichenbachii sp. nov. from diverse environment.</title>
        <authorList>
            <person name="Octaviana S."/>
        </authorList>
    </citation>
    <scope>NUCLEOTIDE SEQUENCE [LARGE SCALE GENOMIC DNA]</scope>
    <source>
        <strain evidence="2 3">PWU4</strain>
    </source>
</reference>
<sequence length="316" mass="35498">MKKTAIFLFVLSTLLTSAWAQAPRQNYRQFFFNPYLYNSAFAGLSGNKELNVVYKKQLMGFKDAPASVGANLQLPTSGKVVLAFNFTSNTEALLRNTSMTGTFGYVVPIDKNQSLRFGLTGGIGLKRLNLTAEELNTGDPAMINAASANYYADGRFGVAYTNAGLRIGVALTELFQSDPFADEFNKFSIANLQNRTYSASYRFRLDQFERFAVEPYVIYHQAADKTYNAWEAAALAHFHNKVWTGVSYHQQKGAALFFGLDVMEKLRFSYSYEFPPFRSDVSTFSSHELQLTIRLGKNNDAAKPAYPSRSMSRFRK</sequence>
<protein>
    <submittedName>
        <fullName evidence="2">PorP/SprF family type IX secretion system membrane protein</fullName>
    </submittedName>
</protein>
<dbReference type="RefSeq" id="WP_254168895.1">
    <property type="nucleotide sequence ID" value="NZ_JAHESF010000039.1"/>
</dbReference>
<keyword evidence="1" id="KW-0732">Signal</keyword>